<evidence type="ECO:0000313" key="6">
    <source>
        <dbReference type="Proteomes" id="UP001159428"/>
    </source>
</evidence>
<evidence type="ECO:0000313" key="5">
    <source>
        <dbReference type="EMBL" id="CAH3130781.1"/>
    </source>
</evidence>
<dbReference type="InterPro" id="IPR008979">
    <property type="entry name" value="Galactose-bd-like_sf"/>
</dbReference>
<feature type="compositionally biased region" description="Polar residues" evidence="2">
    <location>
        <begin position="567"/>
        <end position="591"/>
    </location>
</feature>
<dbReference type="PROSITE" id="PS51398">
    <property type="entry name" value="PAW"/>
    <property type="match status" value="1"/>
</dbReference>
<name>A0AAU9WZ49_9CNID</name>
<evidence type="ECO:0000259" key="3">
    <source>
        <dbReference type="PROSITE" id="PS50004"/>
    </source>
</evidence>
<dbReference type="SMART" id="SM00239">
    <property type="entry name" value="C2"/>
    <property type="match status" value="1"/>
</dbReference>
<dbReference type="PANTHER" id="PTHR45716">
    <property type="entry name" value="BITESIZE, ISOFORM I"/>
    <property type="match status" value="1"/>
</dbReference>
<feature type="domain" description="PAW" evidence="4">
    <location>
        <begin position="1"/>
        <end position="205"/>
    </location>
</feature>
<sequence>MMSRWKQVSSLVRSKALAPSVQPSSYTFTPNKEEVIDSRFRLRYSTTCNSYYRDWSDAIDPSAQGVISGWDKVLYSVDSVRRTVNEEIGQVYLERIPGSNTGYINWRINFGCCGLQVDEVTLRLLCLEDYGGEIVVTLTGHPGEKRVRYPIGNDYVTFTELQNSTELTLTIHFVGEPGQVTRLFPQSILRGMGYPLDLKVILKQPMESLGKPRILIGLLYSSSQEIEVDSRHYKQNTTNTGQGFLHVHLLRGMDLPAGKKSPQETFSKCYLLRDAKKSTKCRTKTRKGKDPLWNEQFLIVGVNYHDIKRRALEVCIADGHFSSGKKEKLFGGVRLSLGYKAVVAAQTKQVNQVLRFLKGKEAMSGDVNSNFGKWKRASGRKLVADDTGQATEEERNEGTETIDTPGNANKVDEKSVVTDMANGKDESEETKQEIDENGPQSASSASTEVMATDPVPDPSQDEAKANNTRNRLAEQRLFEAVMASIKHLELAARQTVTQSESSEEQDKGLEEKLEKQESPEISTQSINNGADEGNNDSQEADTSDPTPNAVETADESTRNESWRRNSLDTTKNSKSKNVQEKNILNEDQTQRCSDQAEDLLNVIKNHIADRENLPTNEPENSRTEPDQISNGHKDNEDQCTDERSATKEESFPKKGLNPTDTKTDNSVEIPKEEPKHYSKHPTQEIKTENPESENSLPQKSTILKKSSAGGPNDMKRSSSFTLKDIGKRLSFRRSSKSEVSGDSRLETGLQTNADKMMLDAQGLEITQWTLVVSRPKEWHYCWHILRSEMIILH</sequence>
<feature type="region of interest" description="Disordered" evidence="2">
    <location>
        <begin position="494"/>
        <end position="591"/>
    </location>
</feature>
<dbReference type="PANTHER" id="PTHR45716:SF2">
    <property type="entry name" value="BITESIZE, ISOFORM I"/>
    <property type="match status" value="1"/>
</dbReference>
<reference evidence="5 6" key="1">
    <citation type="submission" date="2022-05" db="EMBL/GenBank/DDBJ databases">
        <authorList>
            <consortium name="Genoscope - CEA"/>
            <person name="William W."/>
        </authorList>
    </citation>
    <scope>NUCLEOTIDE SEQUENCE [LARGE SCALE GENOMIC DNA]</scope>
</reference>
<gene>
    <name evidence="5" type="ORF">PMEA_00014331</name>
</gene>
<feature type="compositionally biased region" description="Basic and acidic residues" evidence="2">
    <location>
        <begin position="619"/>
        <end position="652"/>
    </location>
</feature>
<feature type="region of interest" description="Disordered" evidence="2">
    <location>
        <begin position="378"/>
        <end position="467"/>
    </location>
</feature>
<dbReference type="Gene3D" id="2.60.40.150">
    <property type="entry name" value="C2 domain"/>
    <property type="match status" value="1"/>
</dbReference>
<feature type="compositionally biased region" description="Basic and acidic residues" evidence="2">
    <location>
        <begin position="661"/>
        <end position="689"/>
    </location>
</feature>
<dbReference type="InterPro" id="IPR038680">
    <property type="entry name" value="PAW_sf"/>
</dbReference>
<dbReference type="GO" id="GO:0005737">
    <property type="term" value="C:cytoplasm"/>
    <property type="evidence" value="ECO:0007669"/>
    <property type="project" value="InterPro"/>
</dbReference>
<dbReference type="InterPro" id="IPR035892">
    <property type="entry name" value="C2_domain_sf"/>
</dbReference>
<keyword evidence="6" id="KW-1185">Reference proteome</keyword>
<feature type="compositionally biased region" description="Polar residues" evidence="2">
    <location>
        <begin position="692"/>
        <end position="704"/>
    </location>
</feature>
<evidence type="ECO:0000256" key="2">
    <source>
        <dbReference type="SAM" id="MobiDB-lite"/>
    </source>
</evidence>
<evidence type="ECO:0000259" key="4">
    <source>
        <dbReference type="PROSITE" id="PS51398"/>
    </source>
</evidence>
<feature type="compositionally biased region" description="Polar residues" evidence="2">
    <location>
        <begin position="438"/>
        <end position="449"/>
    </location>
</feature>
<dbReference type="GO" id="GO:0006516">
    <property type="term" value="P:glycoprotein catabolic process"/>
    <property type="evidence" value="ECO:0007669"/>
    <property type="project" value="InterPro"/>
</dbReference>
<feature type="compositionally biased region" description="Basic and acidic residues" evidence="2">
    <location>
        <begin position="410"/>
        <end position="434"/>
    </location>
</feature>
<dbReference type="GO" id="GO:0042043">
    <property type="term" value="F:neurexin family protein binding"/>
    <property type="evidence" value="ECO:0007669"/>
    <property type="project" value="TreeGrafter"/>
</dbReference>
<dbReference type="Pfam" id="PF04721">
    <property type="entry name" value="PAW"/>
    <property type="match status" value="1"/>
</dbReference>
<dbReference type="InterPro" id="IPR006588">
    <property type="entry name" value="Peptide_N_glycanase_PAW_dom"/>
</dbReference>
<dbReference type="PROSITE" id="PS50004">
    <property type="entry name" value="C2"/>
    <property type="match status" value="1"/>
</dbReference>
<proteinExistence type="inferred from homology"/>
<feature type="compositionally biased region" description="Basic and acidic residues" evidence="2">
    <location>
        <begin position="504"/>
        <end position="518"/>
    </location>
</feature>
<protein>
    <recommendedName>
        <fullName evidence="7">C2 domain-containing protein</fullName>
    </recommendedName>
</protein>
<feature type="compositionally biased region" description="Polar residues" evidence="2">
    <location>
        <begin position="519"/>
        <end position="528"/>
    </location>
</feature>
<feature type="domain" description="C2" evidence="3">
    <location>
        <begin position="222"/>
        <end position="354"/>
    </location>
</feature>
<evidence type="ECO:0008006" key="7">
    <source>
        <dbReference type="Google" id="ProtNLM"/>
    </source>
</evidence>
<organism evidence="5 6">
    <name type="scientific">Pocillopora meandrina</name>
    <dbReference type="NCBI Taxonomy" id="46732"/>
    <lineage>
        <taxon>Eukaryota</taxon>
        <taxon>Metazoa</taxon>
        <taxon>Cnidaria</taxon>
        <taxon>Anthozoa</taxon>
        <taxon>Hexacorallia</taxon>
        <taxon>Scleractinia</taxon>
        <taxon>Astrocoeniina</taxon>
        <taxon>Pocilloporidae</taxon>
        <taxon>Pocillopora</taxon>
    </lineage>
</organism>
<feature type="region of interest" description="Disordered" evidence="2">
    <location>
        <begin position="608"/>
        <end position="721"/>
    </location>
</feature>
<dbReference type="InterPro" id="IPR000008">
    <property type="entry name" value="C2_dom"/>
</dbReference>
<evidence type="ECO:0000256" key="1">
    <source>
        <dbReference type="PROSITE-ProRule" id="PRU00731"/>
    </source>
</evidence>
<dbReference type="SUPFAM" id="SSF49562">
    <property type="entry name" value="C2 domain (Calcium/lipid-binding domain, CaLB)"/>
    <property type="match status" value="1"/>
</dbReference>
<dbReference type="Pfam" id="PF00168">
    <property type="entry name" value="C2"/>
    <property type="match status" value="1"/>
</dbReference>
<dbReference type="Gene3D" id="2.60.120.1020">
    <property type="entry name" value="Peptide N glycanase, PAW domain"/>
    <property type="match status" value="1"/>
</dbReference>
<dbReference type="AlphaFoldDB" id="A0AAU9WZ49"/>
<dbReference type="GO" id="GO:0006887">
    <property type="term" value="P:exocytosis"/>
    <property type="evidence" value="ECO:0007669"/>
    <property type="project" value="TreeGrafter"/>
</dbReference>
<comment type="similarity">
    <text evidence="1">Belongs to the transglutaminase-like superfamily. PNGase family.</text>
</comment>
<feature type="compositionally biased region" description="Basic and acidic residues" evidence="2">
    <location>
        <begin position="555"/>
        <end position="566"/>
    </location>
</feature>
<comment type="caution">
    <text evidence="5">The sequence shown here is derived from an EMBL/GenBank/DDBJ whole genome shotgun (WGS) entry which is preliminary data.</text>
</comment>
<dbReference type="SUPFAM" id="SSF49785">
    <property type="entry name" value="Galactose-binding domain-like"/>
    <property type="match status" value="1"/>
</dbReference>
<dbReference type="EMBL" id="CALNXJ010000025">
    <property type="protein sequence ID" value="CAH3130781.1"/>
    <property type="molecule type" value="Genomic_DNA"/>
</dbReference>
<dbReference type="Proteomes" id="UP001159428">
    <property type="component" value="Unassembled WGS sequence"/>
</dbReference>
<accession>A0AAU9WZ49</accession>